<organism evidence="1 2">
    <name type="scientific">Shewanella inventionis</name>
    <dbReference type="NCBI Taxonomy" id="1738770"/>
    <lineage>
        <taxon>Bacteria</taxon>
        <taxon>Pseudomonadati</taxon>
        <taxon>Pseudomonadota</taxon>
        <taxon>Gammaproteobacteria</taxon>
        <taxon>Alteromonadales</taxon>
        <taxon>Shewanellaceae</taxon>
        <taxon>Shewanella</taxon>
    </lineage>
</organism>
<comment type="caution">
    <text evidence="1">The sequence shown here is derived from an EMBL/GenBank/DDBJ whole genome shotgun (WGS) entry which is preliminary data.</text>
</comment>
<accession>A0ABQ1ITW8</accession>
<keyword evidence="2" id="KW-1185">Reference proteome</keyword>
<gene>
    <name evidence="1" type="ORF">GCM10011607_08400</name>
</gene>
<proteinExistence type="predicted"/>
<sequence length="540" mass="62207">MAKNISQAKLLFPKPQYPTHRAYIDLFIRMLNKDKICVLERDLEILSIGLGKTAHKLFQSVVEKETLFEQVDALLLGSLKLKVEVKKRLAEFGVELLDDSNHAVIDLIFAQYNVKLDKVQVTKNKTNFKIEIEKIKKSKATTEILNKPRLVQSVQNTKQQVDKHSTDMFKAKIIQARALFPEDIYPNYRTFTDFLLQQVTSDPLRISGADMEKLSSAFGSEELALFANLNNHKTIEEKLKHIVFGLLQLKISVKKRLKDNGCELSVTANVTVIKNIKAQYQSKLEIIEARKQHELEGKRKAIEVEIQAKAAERLRVMQEAEAERIKHFSDFPKLGINNIPKHSRTEELLQKLMVRPISTDEKKWLDSEGIVSDLIDKKYHLHLAHQHFQNWKQKSLPWELVNASAAYRKAEVLTKIKKALDESYPFNLPKNEKKLKSALLTTYGGVCRDLKDYVNSIKFGLEAHKVTPLNFRPCTLLGAVYLSTGEFDLGHEWYDKAKERGFSQDAYDNDIKSVYFRASDEMKNRLKQNLVATGHKYKWL</sequence>
<name>A0ABQ1ITW8_9GAMM</name>
<dbReference type="InterPro" id="IPR011990">
    <property type="entry name" value="TPR-like_helical_dom_sf"/>
</dbReference>
<evidence type="ECO:0000313" key="1">
    <source>
        <dbReference type="EMBL" id="GGB50304.1"/>
    </source>
</evidence>
<protein>
    <submittedName>
        <fullName evidence="1">Uncharacterized protein</fullName>
    </submittedName>
</protein>
<dbReference type="Proteomes" id="UP000617555">
    <property type="component" value="Unassembled WGS sequence"/>
</dbReference>
<evidence type="ECO:0000313" key="2">
    <source>
        <dbReference type="Proteomes" id="UP000617555"/>
    </source>
</evidence>
<dbReference type="EMBL" id="BMII01000005">
    <property type="protein sequence ID" value="GGB50304.1"/>
    <property type="molecule type" value="Genomic_DNA"/>
</dbReference>
<reference evidence="2" key="1">
    <citation type="journal article" date="2019" name="Int. J. Syst. Evol. Microbiol.">
        <title>The Global Catalogue of Microorganisms (GCM) 10K type strain sequencing project: providing services to taxonomists for standard genome sequencing and annotation.</title>
        <authorList>
            <consortium name="The Broad Institute Genomics Platform"/>
            <consortium name="The Broad Institute Genome Sequencing Center for Infectious Disease"/>
            <person name="Wu L."/>
            <person name="Ma J."/>
        </authorList>
    </citation>
    <scope>NUCLEOTIDE SEQUENCE [LARGE SCALE GENOMIC DNA]</scope>
    <source>
        <strain evidence="2">CGMCC 1.15339</strain>
    </source>
</reference>
<dbReference type="RefSeq" id="WP_188737257.1">
    <property type="nucleotide sequence ID" value="NZ_BMII01000005.1"/>
</dbReference>
<dbReference type="SUPFAM" id="SSF48452">
    <property type="entry name" value="TPR-like"/>
    <property type="match status" value="1"/>
</dbReference>